<organism evidence="3 4">
    <name type="scientific">Hypothenemus hampei</name>
    <name type="common">Coffee berry borer</name>
    <dbReference type="NCBI Taxonomy" id="57062"/>
    <lineage>
        <taxon>Eukaryota</taxon>
        <taxon>Metazoa</taxon>
        <taxon>Ecdysozoa</taxon>
        <taxon>Arthropoda</taxon>
        <taxon>Hexapoda</taxon>
        <taxon>Insecta</taxon>
        <taxon>Pterygota</taxon>
        <taxon>Neoptera</taxon>
        <taxon>Endopterygota</taxon>
        <taxon>Coleoptera</taxon>
        <taxon>Polyphaga</taxon>
        <taxon>Cucujiformia</taxon>
        <taxon>Curculionidae</taxon>
        <taxon>Scolytinae</taxon>
        <taxon>Hypothenemus</taxon>
    </lineage>
</organism>
<feature type="signal peptide" evidence="2">
    <location>
        <begin position="1"/>
        <end position="23"/>
    </location>
</feature>
<evidence type="ECO:0000313" key="3">
    <source>
        <dbReference type="EMBL" id="KAL1501036.1"/>
    </source>
</evidence>
<feature type="chain" id="PRO_5044754651" evidence="2">
    <location>
        <begin position="24"/>
        <end position="101"/>
    </location>
</feature>
<comment type="caution">
    <text evidence="3">The sequence shown here is derived from an EMBL/GenBank/DDBJ whole genome shotgun (WGS) entry which is preliminary data.</text>
</comment>
<keyword evidence="2" id="KW-0732">Signal</keyword>
<dbReference type="Proteomes" id="UP001566132">
    <property type="component" value="Unassembled WGS sequence"/>
</dbReference>
<accession>A0ABD1EUF5</accession>
<protein>
    <submittedName>
        <fullName evidence="3">Uncharacterized protein</fullName>
    </submittedName>
</protein>
<keyword evidence="4" id="KW-1185">Reference proteome</keyword>
<sequence length="101" mass="10792">MNYFMIAVCVFFVGILVFSVGNGHPQSFDEKFRGIAKNEYAQFASVGMDSASKYYNFGTAGSESGSNFRTKRHVEKRAACNRGGPGGGFGPPPPPPSNSTS</sequence>
<evidence type="ECO:0000313" key="4">
    <source>
        <dbReference type="Proteomes" id="UP001566132"/>
    </source>
</evidence>
<gene>
    <name evidence="3" type="ORF">ABEB36_006441</name>
</gene>
<feature type="compositionally biased region" description="Pro residues" evidence="1">
    <location>
        <begin position="90"/>
        <end position="101"/>
    </location>
</feature>
<proteinExistence type="predicted"/>
<dbReference type="EMBL" id="JBDJPC010000005">
    <property type="protein sequence ID" value="KAL1501036.1"/>
    <property type="molecule type" value="Genomic_DNA"/>
</dbReference>
<name>A0ABD1EUF5_HYPHA</name>
<evidence type="ECO:0000256" key="2">
    <source>
        <dbReference type="SAM" id="SignalP"/>
    </source>
</evidence>
<dbReference type="AlphaFoldDB" id="A0ABD1EUF5"/>
<feature type="region of interest" description="Disordered" evidence="1">
    <location>
        <begin position="62"/>
        <end position="101"/>
    </location>
</feature>
<reference evidence="3 4" key="1">
    <citation type="submission" date="2024-05" db="EMBL/GenBank/DDBJ databases">
        <title>Genetic variation in Jamaican populations of the coffee berry borer (Hypothenemus hampei).</title>
        <authorList>
            <person name="Errbii M."/>
            <person name="Myrie A."/>
        </authorList>
    </citation>
    <scope>NUCLEOTIDE SEQUENCE [LARGE SCALE GENOMIC DNA]</scope>
    <source>
        <strain evidence="3">JA-Hopewell-2020-01-JO</strain>
        <tissue evidence="3">Whole body</tissue>
    </source>
</reference>
<evidence type="ECO:0000256" key="1">
    <source>
        <dbReference type="SAM" id="MobiDB-lite"/>
    </source>
</evidence>